<comment type="catalytic activity">
    <reaction evidence="1">
        <text>a phosphate monoester + H2O = an alcohol + phosphate</text>
        <dbReference type="Rhea" id="RHEA:15017"/>
        <dbReference type="ChEBI" id="CHEBI:15377"/>
        <dbReference type="ChEBI" id="CHEBI:30879"/>
        <dbReference type="ChEBI" id="CHEBI:43474"/>
        <dbReference type="ChEBI" id="CHEBI:67140"/>
        <dbReference type="EC" id="3.1.3.2"/>
    </reaction>
</comment>
<dbReference type="InterPro" id="IPR050645">
    <property type="entry name" value="Histidine_acid_phosphatase"/>
</dbReference>
<feature type="compositionally biased region" description="Polar residues" evidence="3">
    <location>
        <begin position="1"/>
        <end position="15"/>
    </location>
</feature>
<comment type="caution">
    <text evidence="5">The sequence shown here is derived from an EMBL/GenBank/DDBJ whole genome shotgun (WGS) entry which is preliminary data.</text>
</comment>
<name>A0A2G5UY00_9PELO</name>
<dbReference type="Pfam" id="PF00328">
    <property type="entry name" value="His_Phos_2"/>
    <property type="match status" value="1"/>
</dbReference>
<gene>
    <name evidence="5" type="primary">Cnig_chr_II.g4778</name>
    <name evidence="5" type="ORF">B9Z55_004778</name>
</gene>
<feature type="transmembrane region" description="Helical" evidence="4">
    <location>
        <begin position="44"/>
        <end position="66"/>
    </location>
</feature>
<dbReference type="AlphaFoldDB" id="A0A2G5UY00"/>
<dbReference type="STRING" id="1611254.A0A2G5UY00"/>
<reference evidence="6" key="1">
    <citation type="submission" date="2017-10" db="EMBL/GenBank/DDBJ databases">
        <title>Rapid genome shrinkage in a self-fertile nematode reveals novel sperm competition proteins.</title>
        <authorList>
            <person name="Yin D."/>
            <person name="Schwarz E.M."/>
            <person name="Thomas C.G."/>
            <person name="Felde R.L."/>
            <person name="Korf I.F."/>
            <person name="Cutter A.D."/>
            <person name="Schartner C.M."/>
            <person name="Ralston E.J."/>
            <person name="Meyer B.J."/>
            <person name="Haag E.S."/>
        </authorList>
    </citation>
    <scope>NUCLEOTIDE SEQUENCE [LARGE SCALE GENOMIC DNA]</scope>
    <source>
        <strain evidence="6">JU1422</strain>
    </source>
</reference>
<evidence type="ECO:0000256" key="2">
    <source>
        <dbReference type="ARBA" id="ARBA00005375"/>
    </source>
</evidence>
<feature type="region of interest" description="Disordered" evidence="3">
    <location>
        <begin position="504"/>
        <end position="550"/>
    </location>
</feature>
<dbReference type="InterPro" id="IPR000560">
    <property type="entry name" value="His_Pase_clade-2"/>
</dbReference>
<accession>A0A2G5UY00</accession>
<sequence>MSSGRESNDIPTTQKETTDVEMDSTASKTSGNAGKVGWFSTKNLIILGIAAISSLAVVGLILYFTLPTSSESAPKFEALVGGNFSTTPGPRHEMTPSGIKVTSSELKMATQPRVTPSGTEVTTSEPKTSTESSTSEEPFTEDPNEPPKLIFAQALFRHGARAPDKEYPPEVAKYFPRGRGQLTDRGFNTSYQMGLFLRKRYVETGFLNSNMNSEEMKWFSRDLDRVLSTASTVGAAMFRNPKQKYTSVAIQTEKDSNNLLLNFPIPCKVKTDYRNKTCPDLLRDNSKEDKYTTALKCLGPFPPVFNKFNVTDSDMYINMVRNGVPVPQEVRDNYAEISKEFMKVRDYLNGLYNREYIQVKFGVLVDKMLKDMDTAWKLYKRKIPRRKFRVYSTQDWLMSGILSAFGVHEHIMAHGPQEEPNYNTLILVELWKKNGKPYVKFLYKPEEETQSDHKLMDLTGVVPGCDGKKKCSLRMFENCCNSTRTTIEGLFKLCFPKGKYFDYEDDNVDDEEDINEGSGDEEEDDEDDEDENDKEDDNDKEEEDDDDDDE</sequence>
<dbReference type="Proteomes" id="UP000230233">
    <property type="component" value="Chromosome II"/>
</dbReference>
<dbReference type="GO" id="GO:0003993">
    <property type="term" value="F:acid phosphatase activity"/>
    <property type="evidence" value="ECO:0007669"/>
    <property type="project" value="UniProtKB-EC"/>
</dbReference>
<keyword evidence="4" id="KW-1133">Transmembrane helix</keyword>
<protein>
    <submittedName>
        <fullName evidence="5">Uncharacterized protein</fullName>
    </submittedName>
</protein>
<comment type="similarity">
    <text evidence="2">Belongs to the histidine acid phosphatase family.</text>
</comment>
<keyword evidence="6" id="KW-1185">Reference proteome</keyword>
<evidence type="ECO:0000313" key="6">
    <source>
        <dbReference type="Proteomes" id="UP000230233"/>
    </source>
</evidence>
<dbReference type="PANTHER" id="PTHR11567">
    <property type="entry name" value="ACID PHOSPHATASE-RELATED"/>
    <property type="match status" value="1"/>
</dbReference>
<dbReference type="OrthoDB" id="5825667at2759"/>
<dbReference type="InterPro" id="IPR029033">
    <property type="entry name" value="His_PPase_superfam"/>
</dbReference>
<evidence type="ECO:0000313" key="5">
    <source>
        <dbReference type="EMBL" id="PIC44405.1"/>
    </source>
</evidence>
<proteinExistence type="inferred from homology"/>
<feature type="region of interest" description="Disordered" evidence="3">
    <location>
        <begin position="1"/>
        <end position="33"/>
    </location>
</feature>
<dbReference type="Gene3D" id="3.40.50.1240">
    <property type="entry name" value="Phosphoglycerate mutase-like"/>
    <property type="match status" value="1"/>
</dbReference>
<dbReference type="CDD" id="cd07061">
    <property type="entry name" value="HP_HAP_like"/>
    <property type="match status" value="1"/>
</dbReference>
<dbReference type="PANTHER" id="PTHR11567:SF196">
    <property type="entry name" value="ACID PHOSPHATASE FAMILY"/>
    <property type="match status" value="1"/>
</dbReference>
<keyword evidence="4" id="KW-0812">Transmembrane</keyword>
<dbReference type="InterPro" id="IPR033379">
    <property type="entry name" value="Acid_Pase_AS"/>
</dbReference>
<evidence type="ECO:0000256" key="1">
    <source>
        <dbReference type="ARBA" id="ARBA00000032"/>
    </source>
</evidence>
<feature type="region of interest" description="Disordered" evidence="3">
    <location>
        <begin position="104"/>
        <end position="146"/>
    </location>
</feature>
<dbReference type="EMBL" id="PDUG01000002">
    <property type="protein sequence ID" value="PIC44405.1"/>
    <property type="molecule type" value="Genomic_DNA"/>
</dbReference>
<dbReference type="SUPFAM" id="SSF53254">
    <property type="entry name" value="Phosphoglycerate mutase-like"/>
    <property type="match status" value="1"/>
</dbReference>
<keyword evidence="4" id="KW-0472">Membrane</keyword>
<evidence type="ECO:0000256" key="3">
    <source>
        <dbReference type="SAM" id="MobiDB-lite"/>
    </source>
</evidence>
<evidence type="ECO:0000256" key="4">
    <source>
        <dbReference type="SAM" id="Phobius"/>
    </source>
</evidence>
<organism evidence="5 6">
    <name type="scientific">Caenorhabditis nigoni</name>
    <dbReference type="NCBI Taxonomy" id="1611254"/>
    <lineage>
        <taxon>Eukaryota</taxon>
        <taxon>Metazoa</taxon>
        <taxon>Ecdysozoa</taxon>
        <taxon>Nematoda</taxon>
        <taxon>Chromadorea</taxon>
        <taxon>Rhabditida</taxon>
        <taxon>Rhabditina</taxon>
        <taxon>Rhabditomorpha</taxon>
        <taxon>Rhabditoidea</taxon>
        <taxon>Rhabditidae</taxon>
        <taxon>Peloderinae</taxon>
        <taxon>Caenorhabditis</taxon>
    </lineage>
</organism>
<dbReference type="PROSITE" id="PS00616">
    <property type="entry name" value="HIS_ACID_PHOSPHAT_1"/>
    <property type="match status" value="1"/>
</dbReference>
<feature type="compositionally biased region" description="Low complexity" evidence="3">
    <location>
        <begin position="119"/>
        <end position="137"/>
    </location>
</feature>